<protein>
    <submittedName>
        <fullName evidence="1">Uncharacterized protein</fullName>
    </submittedName>
</protein>
<evidence type="ECO:0000313" key="2">
    <source>
        <dbReference type="Proteomes" id="UP000005239"/>
    </source>
</evidence>
<dbReference type="Proteomes" id="UP000005239">
    <property type="component" value="Unassembled WGS sequence"/>
</dbReference>
<dbReference type="AlphaFoldDB" id="A0A2A6CP60"/>
<keyword evidence="2" id="KW-1185">Reference proteome</keyword>
<dbReference type="EnsemblMetazoa" id="PPA41639.1">
    <property type="protein sequence ID" value="PPA41639.1"/>
    <property type="gene ID" value="WBGene00280008"/>
</dbReference>
<gene>
    <name evidence="1" type="primary">WBGene00280008</name>
</gene>
<sequence length="160" mass="18020">MLLGSKNSADKLSFTPLLIMAIPVTIIYTATAFDGLLSFEQCLAVFSITYLHSLAHNIFLPLLTPAYRKKIVFLLKCVSNCTFSARVCVFFTAFFHSECLTVFSVWYFHSFVHNIFLLSLTPAYRKKIVFLVKCIGNCSYSQSARVCEKLCVPGGTLTFR</sequence>
<reference evidence="1" key="2">
    <citation type="submission" date="2022-06" db="UniProtKB">
        <authorList>
            <consortium name="EnsemblMetazoa"/>
        </authorList>
    </citation>
    <scope>IDENTIFICATION</scope>
    <source>
        <strain evidence="1">PS312</strain>
    </source>
</reference>
<organism evidence="1 2">
    <name type="scientific">Pristionchus pacificus</name>
    <name type="common">Parasitic nematode worm</name>
    <dbReference type="NCBI Taxonomy" id="54126"/>
    <lineage>
        <taxon>Eukaryota</taxon>
        <taxon>Metazoa</taxon>
        <taxon>Ecdysozoa</taxon>
        <taxon>Nematoda</taxon>
        <taxon>Chromadorea</taxon>
        <taxon>Rhabditida</taxon>
        <taxon>Rhabditina</taxon>
        <taxon>Diplogasteromorpha</taxon>
        <taxon>Diplogasteroidea</taxon>
        <taxon>Neodiplogasteridae</taxon>
        <taxon>Pristionchus</taxon>
    </lineage>
</organism>
<name>A0A2A6CP60_PRIPA</name>
<evidence type="ECO:0000313" key="1">
    <source>
        <dbReference type="EnsemblMetazoa" id="PPA41639.1"/>
    </source>
</evidence>
<proteinExistence type="predicted"/>
<accession>A0A8R1YZC2</accession>
<reference evidence="2" key="1">
    <citation type="journal article" date="2008" name="Nat. Genet.">
        <title>The Pristionchus pacificus genome provides a unique perspective on nematode lifestyle and parasitism.</title>
        <authorList>
            <person name="Dieterich C."/>
            <person name="Clifton S.W."/>
            <person name="Schuster L.N."/>
            <person name="Chinwalla A."/>
            <person name="Delehaunty K."/>
            <person name="Dinkelacker I."/>
            <person name="Fulton L."/>
            <person name="Fulton R."/>
            <person name="Godfrey J."/>
            <person name="Minx P."/>
            <person name="Mitreva M."/>
            <person name="Roeseler W."/>
            <person name="Tian H."/>
            <person name="Witte H."/>
            <person name="Yang S.P."/>
            <person name="Wilson R.K."/>
            <person name="Sommer R.J."/>
        </authorList>
    </citation>
    <scope>NUCLEOTIDE SEQUENCE [LARGE SCALE GENOMIC DNA]</scope>
    <source>
        <strain evidence="2">PS312</strain>
    </source>
</reference>
<accession>A0A2A6CP60</accession>